<keyword evidence="2" id="KW-1185">Reference proteome</keyword>
<accession>A0ABR4I2W9</accession>
<name>A0ABR4I2W9_9EURO</name>
<evidence type="ECO:0000313" key="2">
    <source>
        <dbReference type="Proteomes" id="UP001610334"/>
    </source>
</evidence>
<comment type="caution">
    <text evidence="1">The sequence shown here is derived from an EMBL/GenBank/DDBJ whole genome shotgun (WGS) entry which is preliminary data.</text>
</comment>
<organism evidence="1 2">
    <name type="scientific">Aspergillus granulosus</name>
    <dbReference type="NCBI Taxonomy" id="176169"/>
    <lineage>
        <taxon>Eukaryota</taxon>
        <taxon>Fungi</taxon>
        <taxon>Dikarya</taxon>
        <taxon>Ascomycota</taxon>
        <taxon>Pezizomycotina</taxon>
        <taxon>Eurotiomycetes</taxon>
        <taxon>Eurotiomycetidae</taxon>
        <taxon>Eurotiales</taxon>
        <taxon>Aspergillaceae</taxon>
        <taxon>Aspergillus</taxon>
        <taxon>Aspergillus subgen. Nidulantes</taxon>
    </lineage>
</organism>
<gene>
    <name evidence="1" type="ORF">BJX63DRAFT_182529</name>
</gene>
<reference evidence="1 2" key="1">
    <citation type="submission" date="2024-07" db="EMBL/GenBank/DDBJ databases">
        <title>Section-level genome sequencing and comparative genomics of Aspergillus sections Usti and Cavernicolus.</title>
        <authorList>
            <consortium name="Lawrence Berkeley National Laboratory"/>
            <person name="Nybo J.L."/>
            <person name="Vesth T.C."/>
            <person name="Theobald S."/>
            <person name="Frisvad J.C."/>
            <person name="Larsen T.O."/>
            <person name="Kjaerboelling I."/>
            <person name="Rothschild-Mancinelli K."/>
            <person name="Lyhne E.K."/>
            <person name="Kogle M.E."/>
            <person name="Barry K."/>
            <person name="Clum A."/>
            <person name="Na H."/>
            <person name="Ledsgaard L."/>
            <person name="Lin J."/>
            <person name="Lipzen A."/>
            <person name="Kuo A."/>
            <person name="Riley R."/>
            <person name="Mondo S."/>
            <person name="Labutti K."/>
            <person name="Haridas S."/>
            <person name="Pangalinan J."/>
            <person name="Salamov A.A."/>
            <person name="Simmons B.A."/>
            <person name="Magnuson J.K."/>
            <person name="Chen J."/>
            <person name="Drula E."/>
            <person name="Henrissat B."/>
            <person name="Wiebenga A."/>
            <person name="Lubbers R.J."/>
            <person name="Gomes A.C."/>
            <person name="Makela M.R."/>
            <person name="Stajich J."/>
            <person name="Grigoriev I.V."/>
            <person name="Mortensen U.H."/>
            <person name="De Vries R.P."/>
            <person name="Baker S.E."/>
            <person name="Andersen M.R."/>
        </authorList>
    </citation>
    <scope>NUCLEOTIDE SEQUENCE [LARGE SCALE GENOMIC DNA]</scope>
    <source>
        <strain evidence="1 2">CBS 588.65</strain>
    </source>
</reference>
<dbReference type="Proteomes" id="UP001610334">
    <property type="component" value="Unassembled WGS sequence"/>
</dbReference>
<protein>
    <submittedName>
        <fullName evidence="1">Uncharacterized protein</fullName>
    </submittedName>
</protein>
<sequence length="57" mass="6484">MFVRESIRPPPRAMLLPATTSIVMQTSEASNHSTRRPAIIHTQCARAERKPLRRSEV</sequence>
<dbReference type="EMBL" id="JBFXLT010000003">
    <property type="protein sequence ID" value="KAL2822094.1"/>
    <property type="molecule type" value="Genomic_DNA"/>
</dbReference>
<proteinExistence type="predicted"/>
<evidence type="ECO:0000313" key="1">
    <source>
        <dbReference type="EMBL" id="KAL2822094.1"/>
    </source>
</evidence>